<dbReference type="EMBL" id="WBJY01000003">
    <property type="protein sequence ID" value="KAB1647895.1"/>
    <property type="molecule type" value="Genomic_DNA"/>
</dbReference>
<evidence type="ECO:0000256" key="1">
    <source>
        <dbReference type="SAM" id="SignalP"/>
    </source>
</evidence>
<dbReference type="Pfam" id="PF01551">
    <property type="entry name" value="Peptidase_M23"/>
    <property type="match status" value="1"/>
</dbReference>
<reference evidence="3 4" key="1">
    <citation type="submission" date="2019-09" db="EMBL/GenBank/DDBJ databases">
        <title>Phylogeny of genus Pseudoclavibacter and closely related genus.</title>
        <authorList>
            <person name="Li Y."/>
        </authorList>
    </citation>
    <scope>NUCLEOTIDE SEQUENCE [LARGE SCALE GENOMIC DNA]</scope>
    <source>
        <strain evidence="3 4">EGI 60007</strain>
    </source>
</reference>
<dbReference type="SUPFAM" id="SSF51261">
    <property type="entry name" value="Duplicated hybrid motif"/>
    <property type="match status" value="1"/>
</dbReference>
<keyword evidence="4" id="KW-1185">Reference proteome</keyword>
<organism evidence="3 4">
    <name type="scientific">Pseudoclavibacter endophyticus</name>
    <dbReference type="NCBI Taxonomy" id="1778590"/>
    <lineage>
        <taxon>Bacteria</taxon>
        <taxon>Bacillati</taxon>
        <taxon>Actinomycetota</taxon>
        <taxon>Actinomycetes</taxon>
        <taxon>Micrococcales</taxon>
        <taxon>Microbacteriaceae</taxon>
        <taxon>Pseudoclavibacter</taxon>
    </lineage>
</organism>
<dbReference type="Proteomes" id="UP000431744">
    <property type="component" value="Unassembled WGS sequence"/>
</dbReference>
<evidence type="ECO:0000313" key="3">
    <source>
        <dbReference type="EMBL" id="KAB1647895.1"/>
    </source>
</evidence>
<name>A0A6H9WPP4_9MICO</name>
<dbReference type="RefSeq" id="WP_158029788.1">
    <property type="nucleotide sequence ID" value="NZ_BMHG01000001.1"/>
</dbReference>
<evidence type="ECO:0000259" key="2">
    <source>
        <dbReference type="Pfam" id="PF01551"/>
    </source>
</evidence>
<proteinExistence type="predicted"/>
<dbReference type="InterPro" id="IPR016047">
    <property type="entry name" value="M23ase_b-sheet_dom"/>
</dbReference>
<feature type="signal peptide" evidence="1">
    <location>
        <begin position="1"/>
        <end position="26"/>
    </location>
</feature>
<dbReference type="InterPro" id="IPR011055">
    <property type="entry name" value="Dup_hybrid_motif"/>
</dbReference>
<gene>
    <name evidence="3" type="ORF">F8O04_12840</name>
</gene>
<accession>A0A6H9WPP4</accession>
<dbReference type="OrthoDB" id="5245088at2"/>
<dbReference type="Gene3D" id="2.70.70.10">
    <property type="entry name" value="Glucose Permease (Domain IIA)"/>
    <property type="match status" value="1"/>
</dbReference>
<dbReference type="AlphaFoldDB" id="A0A6H9WPP4"/>
<feature type="domain" description="M23ase beta-sheet core" evidence="2">
    <location>
        <begin position="79"/>
        <end position="172"/>
    </location>
</feature>
<protein>
    <submittedName>
        <fullName evidence="3">Peptidoglycan DD-metalloendopeptidase family protein</fullName>
    </submittedName>
</protein>
<keyword evidence="1" id="KW-0732">Signal</keyword>
<feature type="chain" id="PRO_5038532711" evidence="1">
    <location>
        <begin position="27"/>
        <end position="219"/>
    </location>
</feature>
<sequence length="219" mass="22333">MTRSHIARLLALGLAAAAAITAGVGAGPASHPVSASTASTVPAADSIDVDAREGDWSWPVAPPHPVTRPFEVTGPYSPGHRGIDLGVQPAAAVAAPASGVVRFAGVVVDRPVLSIAHDDGTISSFEPVEATVAIGERVERGQIVGHLSSSIRHAPQGGLHLGARVDGAYLNPLFLLGALAPAVLLPLGDRTDAGRVALEVGRPAGFHARSQHSRRPQTT</sequence>
<evidence type="ECO:0000313" key="4">
    <source>
        <dbReference type="Proteomes" id="UP000431744"/>
    </source>
</evidence>
<comment type="caution">
    <text evidence="3">The sequence shown here is derived from an EMBL/GenBank/DDBJ whole genome shotgun (WGS) entry which is preliminary data.</text>
</comment>